<organism evidence="2 3">
    <name type="scientific">Hoylesella buccalis DNF00853</name>
    <dbReference type="NCBI Taxonomy" id="1401074"/>
    <lineage>
        <taxon>Bacteria</taxon>
        <taxon>Pseudomonadati</taxon>
        <taxon>Bacteroidota</taxon>
        <taxon>Bacteroidia</taxon>
        <taxon>Bacteroidales</taxon>
        <taxon>Prevotellaceae</taxon>
        <taxon>Hoylesella</taxon>
    </lineage>
</organism>
<protein>
    <recommendedName>
        <fullName evidence="4">Pyruvate ferredoxin oxidoreductase</fullName>
    </recommendedName>
</protein>
<evidence type="ECO:0000313" key="3">
    <source>
        <dbReference type="Proteomes" id="UP000029556"/>
    </source>
</evidence>
<keyword evidence="1" id="KW-0472">Membrane</keyword>
<evidence type="ECO:0000313" key="2">
    <source>
        <dbReference type="EMBL" id="KGF36331.1"/>
    </source>
</evidence>
<dbReference type="AlphaFoldDB" id="A0A095ZPQ1"/>
<feature type="transmembrane region" description="Helical" evidence="1">
    <location>
        <begin position="86"/>
        <end position="107"/>
    </location>
</feature>
<reference evidence="2 3" key="1">
    <citation type="submission" date="2014-07" db="EMBL/GenBank/DDBJ databases">
        <authorList>
            <person name="McCorrison J."/>
            <person name="Sanka R."/>
            <person name="Torralba M."/>
            <person name="Gillis M."/>
            <person name="Haft D.H."/>
            <person name="Methe B."/>
            <person name="Sutton G."/>
            <person name="Nelson K.E."/>
        </authorList>
    </citation>
    <scope>NUCLEOTIDE SEQUENCE [LARGE SCALE GENOMIC DNA]</scope>
    <source>
        <strain evidence="2 3">DNF00853</strain>
    </source>
</reference>
<evidence type="ECO:0008006" key="4">
    <source>
        <dbReference type="Google" id="ProtNLM"/>
    </source>
</evidence>
<name>A0A095ZPQ1_9BACT</name>
<gene>
    <name evidence="2" type="ORF">HMPREF2137_02475</name>
</gene>
<sequence length="157" mass="18367">MDTDNIRQLLDRYYDGQTNEHEEQVLKDYFLQDDVPPQWATDQRLFRQLYGEDMSAVDGLEQRLSRQIDSWNRVEKTANRRSRTVGLRWMAGIAASLLLLFTIGLLVDRQQKQAQYAVQQDTFDDPRDAYAETQKALMMFSKSINKGLNKVENVTQE</sequence>
<evidence type="ECO:0000256" key="1">
    <source>
        <dbReference type="SAM" id="Phobius"/>
    </source>
</evidence>
<comment type="caution">
    <text evidence="2">The sequence shown here is derived from an EMBL/GenBank/DDBJ whole genome shotgun (WGS) entry which is preliminary data.</text>
</comment>
<accession>A0A095ZPQ1</accession>
<keyword evidence="1" id="KW-1133">Transmembrane helix</keyword>
<dbReference type="OrthoDB" id="1040322at2"/>
<keyword evidence="1" id="KW-0812">Transmembrane</keyword>
<proteinExistence type="predicted"/>
<dbReference type="EMBL" id="JRNN01000028">
    <property type="protein sequence ID" value="KGF36331.1"/>
    <property type="molecule type" value="Genomic_DNA"/>
</dbReference>
<dbReference type="RefSeq" id="WP_036871871.1">
    <property type="nucleotide sequence ID" value="NZ_JRNN01000028.1"/>
</dbReference>
<dbReference type="Proteomes" id="UP000029556">
    <property type="component" value="Unassembled WGS sequence"/>
</dbReference>